<dbReference type="PANTHER" id="PTHR22937">
    <property type="entry name" value="E3 UBIQUITIN-PROTEIN LIGASE RNF165"/>
    <property type="match status" value="1"/>
</dbReference>
<evidence type="ECO:0000259" key="9">
    <source>
        <dbReference type="PROSITE" id="PS50089"/>
    </source>
</evidence>
<dbReference type="GO" id="GO:0061630">
    <property type="term" value="F:ubiquitin protein ligase activity"/>
    <property type="evidence" value="ECO:0007669"/>
    <property type="project" value="UniProtKB-EC"/>
</dbReference>
<accession>A0AAV6KFI6</accession>
<evidence type="ECO:0000256" key="1">
    <source>
        <dbReference type="ARBA" id="ARBA00000900"/>
    </source>
</evidence>
<evidence type="ECO:0000256" key="5">
    <source>
        <dbReference type="ARBA" id="ARBA00022771"/>
    </source>
</evidence>
<dbReference type="InterPro" id="IPR001841">
    <property type="entry name" value="Znf_RING"/>
</dbReference>
<evidence type="ECO:0000256" key="7">
    <source>
        <dbReference type="ARBA" id="ARBA00022833"/>
    </source>
</evidence>
<dbReference type="PANTHER" id="PTHR22937:SF222">
    <property type="entry name" value="RING-TYPE E3 UBIQUITIN TRANSFERASE"/>
    <property type="match status" value="1"/>
</dbReference>
<dbReference type="InterPro" id="IPR045191">
    <property type="entry name" value="MBR1/2-like"/>
</dbReference>
<comment type="catalytic activity">
    <reaction evidence="1">
        <text>S-ubiquitinyl-[E2 ubiquitin-conjugating enzyme]-L-cysteine + [acceptor protein]-L-lysine = [E2 ubiquitin-conjugating enzyme]-L-cysteine + N(6)-ubiquitinyl-[acceptor protein]-L-lysine.</text>
        <dbReference type="EC" id="2.3.2.27"/>
    </reaction>
</comment>
<evidence type="ECO:0000256" key="6">
    <source>
        <dbReference type="ARBA" id="ARBA00022786"/>
    </source>
</evidence>
<keyword evidence="7" id="KW-0862">Zinc</keyword>
<keyword evidence="6" id="KW-0833">Ubl conjugation pathway</keyword>
<dbReference type="SMART" id="SM00184">
    <property type="entry name" value="RING"/>
    <property type="match status" value="1"/>
</dbReference>
<dbReference type="EMBL" id="JACTNZ010000004">
    <property type="protein sequence ID" value="KAG5551296.1"/>
    <property type="molecule type" value="Genomic_DNA"/>
</dbReference>
<dbReference type="GO" id="GO:0008270">
    <property type="term" value="F:zinc ion binding"/>
    <property type="evidence" value="ECO:0007669"/>
    <property type="project" value="UniProtKB-KW"/>
</dbReference>
<dbReference type="AlphaFoldDB" id="A0AAV6KFI6"/>
<sequence>MKNSLGVVFIYFKGALDTFIFVGSKGKACDFSLWVFMLKRNMMCPNQMIDMELDQQAQSNVHPEPCVLFGTSIPNFPQPNVHTMLPAAGNAANFDIHHLPDNHENAVFYGMSQYNGFQHHPSRNLDLSVATASHYFNPYMTPPGTRVFPLSINQGSHIQLPSSSSGIGVPTDDYRRNDHFIDGGFPFKRKNDEGVPPSFQYCNASAGSSSAVAPLNPRPFEPGVTLMDVAPFPLPEYRGNDVPSIMEVRSQRNARNISGASGPDSVLANNPNHLIQANYPTQAFPTASSPWLDQHFNKPGNMGAQGYQETNSGGSSTNFLHPPMHQGHPSLYQPSQPMQGLRSQSVNFHSQLATPSHRPSTNTTSHASMNPFQDCVELGPRYVAPAPPTGLRIHRPHRRALMPDATTRHRDLPHLRVLHTDEVAMLEIPGYHELGHPTDHHRDMRLDIDHMSYEELLALGEQIGHVTTGLSEETILSHLKTRTYMNLEEATCTDEETDFCVVCQTDYKNQEKVGTLDCGHEYHVDCVKRWLLIKNTCPICKAAALSTERKDLRREGR</sequence>
<feature type="domain" description="RING-type" evidence="9">
    <location>
        <begin position="500"/>
        <end position="541"/>
    </location>
</feature>
<name>A0AAV6KFI6_9ERIC</name>
<dbReference type="SUPFAM" id="SSF57850">
    <property type="entry name" value="RING/U-box"/>
    <property type="match status" value="1"/>
</dbReference>
<protein>
    <recommendedName>
        <fullName evidence="2">RING-type E3 ubiquitin transferase</fullName>
        <ecNumber evidence="2">2.3.2.27</ecNumber>
    </recommendedName>
</protein>
<dbReference type="PROSITE" id="PS50089">
    <property type="entry name" value="ZF_RING_2"/>
    <property type="match status" value="1"/>
</dbReference>
<keyword evidence="3" id="KW-0808">Transferase</keyword>
<organism evidence="10 11">
    <name type="scientific">Rhododendron griersonianum</name>
    <dbReference type="NCBI Taxonomy" id="479676"/>
    <lineage>
        <taxon>Eukaryota</taxon>
        <taxon>Viridiplantae</taxon>
        <taxon>Streptophyta</taxon>
        <taxon>Embryophyta</taxon>
        <taxon>Tracheophyta</taxon>
        <taxon>Spermatophyta</taxon>
        <taxon>Magnoliopsida</taxon>
        <taxon>eudicotyledons</taxon>
        <taxon>Gunneridae</taxon>
        <taxon>Pentapetalae</taxon>
        <taxon>asterids</taxon>
        <taxon>Ericales</taxon>
        <taxon>Ericaceae</taxon>
        <taxon>Ericoideae</taxon>
        <taxon>Rhodoreae</taxon>
        <taxon>Rhododendron</taxon>
    </lineage>
</organism>
<comment type="caution">
    <text evidence="10">The sequence shown here is derived from an EMBL/GenBank/DDBJ whole genome shotgun (WGS) entry which is preliminary data.</text>
</comment>
<dbReference type="GO" id="GO:0005634">
    <property type="term" value="C:nucleus"/>
    <property type="evidence" value="ECO:0007669"/>
    <property type="project" value="TreeGrafter"/>
</dbReference>
<evidence type="ECO:0000256" key="4">
    <source>
        <dbReference type="ARBA" id="ARBA00022723"/>
    </source>
</evidence>
<keyword evidence="4" id="KW-0479">Metal-binding</keyword>
<keyword evidence="5 8" id="KW-0863">Zinc-finger</keyword>
<dbReference type="InterPro" id="IPR013083">
    <property type="entry name" value="Znf_RING/FYVE/PHD"/>
</dbReference>
<gene>
    <name evidence="10" type="ORF">RHGRI_009646</name>
</gene>
<dbReference type="Proteomes" id="UP000823749">
    <property type="component" value="Chromosome 4"/>
</dbReference>
<dbReference type="Pfam" id="PF13639">
    <property type="entry name" value="zf-RING_2"/>
    <property type="match status" value="1"/>
</dbReference>
<evidence type="ECO:0000313" key="10">
    <source>
        <dbReference type="EMBL" id="KAG5551296.1"/>
    </source>
</evidence>
<evidence type="ECO:0000256" key="2">
    <source>
        <dbReference type="ARBA" id="ARBA00012483"/>
    </source>
</evidence>
<keyword evidence="11" id="KW-1185">Reference proteome</keyword>
<evidence type="ECO:0000313" key="11">
    <source>
        <dbReference type="Proteomes" id="UP000823749"/>
    </source>
</evidence>
<reference evidence="10" key="1">
    <citation type="submission" date="2020-08" db="EMBL/GenBank/DDBJ databases">
        <title>Plant Genome Project.</title>
        <authorList>
            <person name="Zhang R.-G."/>
        </authorList>
    </citation>
    <scope>NUCLEOTIDE SEQUENCE</scope>
    <source>
        <strain evidence="10">WSP0</strain>
        <tissue evidence="10">Leaf</tissue>
    </source>
</reference>
<evidence type="ECO:0000256" key="3">
    <source>
        <dbReference type="ARBA" id="ARBA00022679"/>
    </source>
</evidence>
<proteinExistence type="predicted"/>
<dbReference type="EC" id="2.3.2.27" evidence="2"/>
<evidence type="ECO:0000256" key="8">
    <source>
        <dbReference type="PROSITE-ProRule" id="PRU00175"/>
    </source>
</evidence>
<dbReference type="Gene3D" id="3.30.40.10">
    <property type="entry name" value="Zinc/RING finger domain, C3HC4 (zinc finger)"/>
    <property type="match status" value="1"/>
</dbReference>